<dbReference type="InterPro" id="IPR027383">
    <property type="entry name" value="Znf_put"/>
</dbReference>
<evidence type="ECO:0000259" key="3">
    <source>
        <dbReference type="Pfam" id="PF13490"/>
    </source>
</evidence>
<keyword evidence="2" id="KW-0472">Membrane</keyword>
<feature type="transmembrane region" description="Helical" evidence="2">
    <location>
        <begin position="81"/>
        <end position="102"/>
    </location>
</feature>
<dbReference type="RefSeq" id="WP_217065454.1">
    <property type="nucleotide sequence ID" value="NZ_JAHQCS010000076.1"/>
</dbReference>
<evidence type="ECO:0000256" key="2">
    <source>
        <dbReference type="SAM" id="Phobius"/>
    </source>
</evidence>
<sequence>MDKKNNYPCKLIEDLLPLYVEEEVSDISREIVEVHVKECDSCREQMESMSENTDPVLDKMKESLPETATFRQWMERLKKGAILLLAVVVVITLLVSGISYQFGLNREQPPPVHYVDTEEEIYAFFHDKVPGLLRAEEAGWVIDMHQEIEIPNGAGTFAIDRVWYTKEHIYIFYQMDGRIPYMSHPRFNWLTSTGEVDHSSVQYFDGAMSTGEGVVFDNVYYSYYVFSNTYEMAERAEEIVVRDVSLDLEVAFRSNPADGEKISVPEMLFSIEYDPNLNTTLIVDVEGKLKIDEIGEFIFHQIVLEPQKSYLLFDFESSLEGNGSRKNTLESESDRFADDQIYLMAGTLKTDTGEEVTLWSSPEPNGTGSQANEDSTVDVEKGGDQNPRENQEIPYYRIQFEALNTIPSSFELELEGLKLITGESLTFDIEASDFHGEMDSPGQSKELNEIIANVRGTSIYLDRLYWDDRGVMFQLSHEFDYSGGDNAIDRISTSEIYDVWFQESIQQSASMNDTWRLPNLVSIVNDTGLNAGTEDFGSRGSGRDGEWSRPYISMFIDKDYVEASKKMTITVSQLTDRLTGPWNGDLRVIHEE</sequence>
<keyword evidence="2" id="KW-1133">Transmembrane helix</keyword>
<reference evidence="4 5" key="1">
    <citation type="submission" date="2021-06" db="EMBL/GenBank/DDBJ databases">
        <title>Bacillus sp. RD4P76, an endophyte from a halophyte.</title>
        <authorList>
            <person name="Sun J.-Q."/>
        </authorList>
    </citation>
    <scope>NUCLEOTIDE SEQUENCE [LARGE SCALE GENOMIC DNA]</scope>
    <source>
        <strain evidence="4 5">CGMCC 1.15917</strain>
    </source>
</reference>
<comment type="caution">
    <text evidence="4">The sequence shown here is derived from an EMBL/GenBank/DDBJ whole genome shotgun (WGS) entry which is preliminary data.</text>
</comment>
<name>A0ABS6JCX9_9BACI</name>
<accession>A0ABS6JCX9</accession>
<gene>
    <name evidence="4" type="ORF">KS419_07230</name>
</gene>
<organism evidence="4 5">
    <name type="scientific">Evansella tamaricis</name>
    <dbReference type="NCBI Taxonomy" id="2069301"/>
    <lineage>
        <taxon>Bacteria</taxon>
        <taxon>Bacillati</taxon>
        <taxon>Bacillota</taxon>
        <taxon>Bacilli</taxon>
        <taxon>Bacillales</taxon>
        <taxon>Bacillaceae</taxon>
        <taxon>Evansella</taxon>
    </lineage>
</organism>
<keyword evidence="2" id="KW-0812">Transmembrane</keyword>
<feature type="compositionally biased region" description="Polar residues" evidence="1">
    <location>
        <begin position="358"/>
        <end position="374"/>
    </location>
</feature>
<dbReference type="Proteomes" id="UP000784880">
    <property type="component" value="Unassembled WGS sequence"/>
</dbReference>
<evidence type="ECO:0000313" key="4">
    <source>
        <dbReference type="EMBL" id="MBU9711523.1"/>
    </source>
</evidence>
<keyword evidence="5" id="KW-1185">Reference proteome</keyword>
<evidence type="ECO:0000313" key="5">
    <source>
        <dbReference type="Proteomes" id="UP000784880"/>
    </source>
</evidence>
<protein>
    <submittedName>
        <fullName evidence="4">Zf-HC2 domain-containing protein</fullName>
    </submittedName>
</protein>
<feature type="region of interest" description="Disordered" evidence="1">
    <location>
        <begin position="358"/>
        <end position="389"/>
    </location>
</feature>
<evidence type="ECO:0000256" key="1">
    <source>
        <dbReference type="SAM" id="MobiDB-lite"/>
    </source>
</evidence>
<dbReference type="Pfam" id="PF13490">
    <property type="entry name" value="zf-HC2"/>
    <property type="match status" value="1"/>
</dbReference>
<dbReference type="EMBL" id="JAHQCS010000076">
    <property type="protein sequence ID" value="MBU9711523.1"/>
    <property type="molecule type" value="Genomic_DNA"/>
</dbReference>
<feature type="domain" description="Putative zinc-finger" evidence="3">
    <location>
        <begin position="9"/>
        <end position="43"/>
    </location>
</feature>
<feature type="compositionally biased region" description="Basic and acidic residues" evidence="1">
    <location>
        <begin position="378"/>
        <end position="389"/>
    </location>
</feature>
<proteinExistence type="predicted"/>